<proteinExistence type="predicted"/>
<dbReference type="AlphaFoldDB" id="A0A3A2ZDD6"/>
<comment type="caution">
    <text evidence="2">The sequence shown here is derived from an EMBL/GenBank/DDBJ whole genome shotgun (WGS) entry which is preliminary data.</text>
</comment>
<name>A0A3A2ZDD6_9EURO</name>
<feature type="compositionally biased region" description="Polar residues" evidence="1">
    <location>
        <begin position="544"/>
        <end position="558"/>
    </location>
</feature>
<organism evidence="2 3">
    <name type="scientific">Aspergillus sclerotialis</name>
    <dbReference type="NCBI Taxonomy" id="2070753"/>
    <lineage>
        <taxon>Eukaryota</taxon>
        <taxon>Fungi</taxon>
        <taxon>Dikarya</taxon>
        <taxon>Ascomycota</taxon>
        <taxon>Pezizomycotina</taxon>
        <taxon>Eurotiomycetes</taxon>
        <taxon>Eurotiomycetidae</taxon>
        <taxon>Eurotiales</taxon>
        <taxon>Aspergillaceae</taxon>
        <taxon>Aspergillus</taxon>
        <taxon>Aspergillus subgen. Polypaecilum</taxon>
    </lineage>
</organism>
<dbReference type="STRING" id="2070753.A0A3A2ZDD6"/>
<keyword evidence="3" id="KW-1185">Reference proteome</keyword>
<protein>
    <submittedName>
        <fullName evidence="2">Uncharacterized protein</fullName>
    </submittedName>
</protein>
<feature type="compositionally biased region" description="Polar residues" evidence="1">
    <location>
        <begin position="521"/>
        <end position="531"/>
    </location>
</feature>
<dbReference type="Proteomes" id="UP000266188">
    <property type="component" value="Unassembled WGS sequence"/>
</dbReference>
<feature type="region of interest" description="Disordered" evidence="1">
    <location>
        <begin position="380"/>
        <end position="399"/>
    </location>
</feature>
<sequence length="1010" mass="112410">MSHPLVAAVWEQLGRHDVANILREIMGEHAAELAVLQVRSGLVSNIEPVTRMVFWVKAIFDLQRTYLQGVAGVSDCHPYVVPYLLSSETVYSTLMYLVRVKSELFPSATATILEFAQYRYFLAQTLLAGVRVLLLRGEGLLDEMKGNLEHAIRVAWNHPGLSNAEQYLVNNLLPGAIGRIGSSEVQDTTPSVPTPGTPILPTFVSGLYPFQVVPEALILNSLTTITGEGKDPMTSFWTLFDIIWAAEAALIQCYVDHRRLSQDQSSSSKAGLKLEDAFDQVEESRKKLLSTILVASDDFSVPLLQVISDSIFSQFANDLPPAHRPSILESWQKFHNIRTVFDSSLGHLVRWLINRRVQLWDCNGELEAVSREYQQNLTQWLHGSSQRDQTPPSRESERRGDAVYVVNCPAVHPVPRTSLEERLKGSDRKGYEMLLENVHFLTLDIACPLCPGNTRIQHARMIEPLEQLSNVLSIESEGSLSQQSGLGSGSRIGTSRSSSLSHSTSHSSAHVDSTEPLRSPVSPTTPNTSALSNVTSNQSTNTTLDSLNTPLTPSISTHSQEKQTFKSLTRDLKSVKVPFSSRQTSFRKSAQKHHPLPRQPQFAFSASGKSLLFWGDDANWIMRFGIPCSDRQRPQTHRYDVSGVQYAAAGDKRCAAIASVGEHYELLVFESTSITAYASLAIDTQRRSLPSICMVMSRDDKYIAFTLKDQVHIYEIGARTIRKVTLDGYVDTYPMYGEQPTTTSHTRRPLSAREIAQEEQRQKSIIERKLQFSVDGMNLIVVTHFGNQYASVDIWDCVAEPWSVGIGRSRSFKLPPWTTNDGDLTSIFYDNTRNLVFLAAYLGKDYPVLFSMSDTEITSDPFSTRILHAAQSPSGSQYAIVNGMTEIYLCDYKSNNTLNPCRMKKAASKISSSAFKPGHMVLALPQENHLLAFWVKGEKLMLRTVGVRDGSEVVSDFDLRADFDAVVGMARPPSGGFQLQPRRQSLVSIVEMEASPYVPRPGLAELPSRD</sequence>
<accession>A0A3A2ZDD6</accession>
<gene>
    <name evidence="2" type="ORF">PHISCL_06504</name>
</gene>
<feature type="region of interest" description="Disordered" evidence="1">
    <location>
        <begin position="579"/>
        <end position="600"/>
    </location>
</feature>
<reference evidence="3" key="1">
    <citation type="submission" date="2017-02" db="EMBL/GenBank/DDBJ databases">
        <authorList>
            <person name="Tafer H."/>
            <person name="Lopandic K."/>
        </authorList>
    </citation>
    <scope>NUCLEOTIDE SEQUENCE [LARGE SCALE GENOMIC DNA]</scope>
    <source>
        <strain evidence="3">CBS 366.77</strain>
    </source>
</reference>
<feature type="region of interest" description="Disordered" evidence="1">
    <location>
        <begin position="479"/>
        <end position="567"/>
    </location>
</feature>
<evidence type="ECO:0000313" key="2">
    <source>
        <dbReference type="EMBL" id="RJE21159.1"/>
    </source>
</evidence>
<feature type="compositionally biased region" description="Low complexity" evidence="1">
    <location>
        <begin position="532"/>
        <end position="543"/>
    </location>
</feature>
<feature type="compositionally biased region" description="Low complexity" evidence="1">
    <location>
        <begin position="479"/>
        <end position="508"/>
    </location>
</feature>
<dbReference type="OrthoDB" id="5411560at2759"/>
<feature type="compositionally biased region" description="Polar residues" evidence="1">
    <location>
        <begin position="380"/>
        <end position="393"/>
    </location>
</feature>
<evidence type="ECO:0000313" key="3">
    <source>
        <dbReference type="Proteomes" id="UP000266188"/>
    </source>
</evidence>
<dbReference type="SUPFAM" id="SSF82171">
    <property type="entry name" value="DPP6 N-terminal domain-like"/>
    <property type="match status" value="1"/>
</dbReference>
<dbReference type="EMBL" id="MVGC01000248">
    <property type="protein sequence ID" value="RJE21159.1"/>
    <property type="molecule type" value="Genomic_DNA"/>
</dbReference>
<evidence type="ECO:0000256" key="1">
    <source>
        <dbReference type="SAM" id="MobiDB-lite"/>
    </source>
</evidence>